<evidence type="ECO:0000313" key="1">
    <source>
        <dbReference type="EMBL" id="TWW60848.1"/>
    </source>
</evidence>
<dbReference type="Proteomes" id="UP000324091">
    <property type="component" value="Chromosome 5"/>
</dbReference>
<sequence length="331" mass="36150">MTAGAGLPPERIGVLIGYRPDLRWSGEVAEWREDGGHRGRREEERSTWRGSERFAVAAPARIKAVFGRIEPRGGENSQKAVQRTAPLCDEDFVESIFGRRSSDPETLRVFLGASGVVPQLHQHQPPRWGETQPGTNVSQHPCCSAPVLAGPPGRSTCFCHRTWQGDESPPPKSFAGTAEANNTNFYRAGLRETIFLKGRKLGERRWLRSRGPLPLLMGSQSSGHVHSAAVQVVALTSSCSSSVDEGYKDPCKFHLRPSVKGLIPILGMTWALHRHRECVFSSTHHPPSSSLSASSLTPAVTDASRPLFDPLRLPVRIADDSGGRWGITGSQ</sequence>
<gene>
    <name evidence="1" type="ORF">D4764_05G0009380</name>
</gene>
<keyword evidence="2" id="KW-1185">Reference proteome</keyword>
<protein>
    <submittedName>
        <fullName evidence="1">Uncharacterized protein</fullName>
    </submittedName>
</protein>
<name>A0A5C6N270_9TELE</name>
<accession>A0A5C6N270</accession>
<comment type="caution">
    <text evidence="1">The sequence shown here is derived from an EMBL/GenBank/DDBJ whole genome shotgun (WGS) entry which is preliminary data.</text>
</comment>
<reference evidence="1 2" key="1">
    <citation type="submission" date="2019-04" db="EMBL/GenBank/DDBJ databases">
        <title>Chromosome genome assembly for Takifugu flavidus.</title>
        <authorList>
            <person name="Xiao S."/>
        </authorList>
    </citation>
    <scope>NUCLEOTIDE SEQUENCE [LARGE SCALE GENOMIC DNA]</scope>
    <source>
        <strain evidence="1">HTHZ2018</strain>
        <tissue evidence="1">Muscle</tissue>
    </source>
</reference>
<dbReference type="AlphaFoldDB" id="A0A5C6N270"/>
<dbReference type="EMBL" id="RHFK02000018">
    <property type="protein sequence ID" value="TWW60848.1"/>
    <property type="molecule type" value="Genomic_DNA"/>
</dbReference>
<proteinExistence type="predicted"/>
<evidence type="ECO:0000313" key="2">
    <source>
        <dbReference type="Proteomes" id="UP000324091"/>
    </source>
</evidence>
<organism evidence="1 2">
    <name type="scientific">Takifugu flavidus</name>
    <name type="common">sansaifugu</name>
    <dbReference type="NCBI Taxonomy" id="433684"/>
    <lineage>
        <taxon>Eukaryota</taxon>
        <taxon>Metazoa</taxon>
        <taxon>Chordata</taxon>
        <taxon>Craniata</taxon>
        <taxon>Vertebrata</taxon>
        <taxon>Euteleostomi</taxon>
        <taxon>Actinopterygii</taxon>
        <taxon>Neopterygii</taxon>
        <taxon>Teleostei</taxon>
        <taxon>Neoteleostei</taxon>
        <taxon>Acanthomorphata</taxon>
        <taxon>Eupercaria</taxon>
        <taxon>Tetraodontiformes</taxon>
        <taxon>Tetradontoidea</taxon>
        <taxon>Tetraodontidae</taxon>
        <taxon>Takifugu</taxon>
    </lineage>
</organism>